<dbReference type="EMBL" id="CP053586">
    <property type="protein sequence ID" value="WNZ25931.1"/>
    <property type="molecule type" value="Genomic_DNA"/>
</dbReference>
<evidence type="ECO:0000256" key="1">
    <source>
        <dbReference type="SAM" id="MobiDB-lite"/>
    </source>
</evidence>
<protein>
    <recommendedName>
        <fullName evidence="4">SH3 domain-containing protein</fullName>
    </recommendedName>
</protein>
<evidence type="ECO:0008006" key="4">
    <source>
        <dbReference type="Google" id="ProtNLM"/>
    </source>
</evidence>
<gene>
    <name evidence="3" type="ORF">HJG54_25955</name>
</gene>
<evidence type="ECO:0000256" key="2">
    <source>
        <dbReference type="SAM" id="SignalP"/>
    </source>
</evidence>
<dbReference type="AlphaFoldDB" id="A0AA96WPC3"/>
<accession>A0AA96WPC3</accession>
<organism evidence="3">
    <name type="scientific">Leptolyngbya sp. NK1-12</name>
    <dbReference type="NCBI Taxonomy" id="2547451"/>
    <lineage>
        <taxon>Bacteria</taxon>
        <taxon>Bacillati</taxon>
        <taxon>Cyanobacteriota</taxon>
        <taxon>Cyanophyceae</taxon>
        <taxon>Leptolyngbyales</taxon>
        <taxon>Leptolyngbyaceae</taxon>
        <taxon>Leptolyngbya group</taxon>
        <taxon>Leptolyngbya</taxon>
    </lineage>
</organism>
<keyword evidence="2" id="KW-0732">Signal</keyword>
<feature type="chain" id="PRO_5041704429" description="SH3 domain-containing protein" evidence="2">
    <location>
        <begin position="29"/>
        <end position="259"/>
    </location>
</feature>
<proteinExistence type="predicted"/>
<dbReference type="RefSeq" id="WP_316432122.1">
    <property type="nucleotide sequence ID" value="NZ_CP053586.1"/>
</dbReference>
<sequence>MNTQGFRSAVFVHVATGLLTIAAAGAWANEPNLAEGQSSSQLSGQPSGLSFGQLSGQSSGRELLAQAVPTTETGCRQANTTTGVYVQPSFDSESRGILNRGQTVRLELVGTGTGWARITAPVMGWVEAKYLSPASACTGLPSSQAVQSTPAGTGVTAAGSVSSASPGTPMIAGGTIVTAVCEVLPTEGLVVRSEPTITANNALHTIPKGVHQFQFTNDYVRSHSGNVERYWTYITAPYPGWISLGVVGGSFNLGGHACG</sequence>
<feature type="signal peptide" evidence="2">
    <location>
        <begin position="1"/>
        <end position="28"/>
    </location>
</feature>
<name>A0AA96WPC3_9CYAN</name>
<reference evidence="3" key="1">
    <citation type="submission" date="2020-05" db="EMBL/GenBank/DDBJ databases">
        <authorList>
            <person name="Zhu T."/>
            <person name="Keshari N."/>
            <person name="Lu X."/>
        </authorList>
    </citation>
    <scope>NUCLEOTIDE SEQUENCE</scope>
    <source>
        <strain evidence="3">NK1-12</strain>
    </source>
</reference>
<feature type="region of interest" description="Disordered" evidence="1">
    <location>
        <begin position="34"/>
        <end position="56"/>
    </location>
</feature>
<evidence type="ECO:0000313" key="3">
    <source>
        <dbReference type="EMBL" id="WNZ25931.1"/>
    </source>
</evidence>
<feature type="compositionally biased region" description="Low complexity" evidence="1">
    <location>
        <begin position="36"/>
        <end position="56"/>
    </location>
</feature>